<proteinExistence type="predicted"/>
<keyword evidence="2" id="KW-1133">Transmembrane helix</keyword>
<gene>
    <name evidence="3" type="ORF">BDN70DRAFT_398250</name>
</gene>
<reference evidence="3" key="1">
    <citation type="submission" date="2020-11" db="EMBL/GenBank/DDBJ databases">
        <authorList>
            <consortium name="DOE Joint Genome Institute"/>
            <person name="Ahrendt S."/>
            <person name="Riley R."/>
            <person name="Andreopoulos W."/>
            <person name="Labutti K."/>
            <person name="Pangilinan J."/>
            <person name="Ruiz-Duenas F.J."/>
            <person name="Barrasa J.M."/>
            <person name="Sanchez-Garcia M."/>
            <person name="Camarero S."/>
            <person name="Miyauchi S."/>
            <person name="Serrano A."/>
            <person name="Linde D."/>
            <person name="Babiker R."/>
            <person name="Drula E."/>
            <person name="Ayuso-Fernandez I."/>
            <person name="Pacheco R."/>
            <person name="Padilla G."/>
            <person name="Ferreira P."/>
            <person name="Barriuso J."/>
            <person name="Kellner H."/>
            <person name="Castanera R."/>
            <person name="Alfaro M."/>
            <person name="Ramirez L."/>
            <person name="Pisabarro A.G."/>
            <person name="Kuo A."/>
            <person name="Tritt A."/>
            <person name="Lipzen A."/>
            <person name="He G."/>
            <person name="Yan M."/>
            <person name="Ng V."/>
            <person name="Cullen D."/>
            <person name="Martin F."/>
            <person name="Rosso M.-N."/>
            <person name="Henrissat B."/>
            <person name="Hibbett D."/>
            <person name="Martinez A.T."/>
            <person name="Grigoriev I.V."/>
        </authorList>
    </citation>
    <scope>NUCLEOTIDE SEQUENCE</scope>
    <source>
        <strain evidence="3">CIRM-BRFM 674</strain>
    </source>
</reference>
<dbReference type="AlphaFoldDB" id="A0A9P6CN99"/>
<sequence>MNHDLSNRTGTAILVSPELRISNPGITPDEGYAFTPSVTSAQAKTVLAPTTSSSTTLSSSTDAPTEPATPSATTTSAGQRYKILAIAISSTLGVILILILLLAGHALPRRRKSAISAAAQPFDSLPSDTSSTSSWPPLLRVPTEKFAAKFCSDAPSQAPVLPAPASVQEPVQPSQHLDVIAQLREYIRYLEGASVDDPPPEYPDPASGV</sequence>
<dbReference type="EMBL" id="MU155456">
    <property type="protein sequence ID" value="KAF9473271.1"/>
    <property type="molecule type" value="Genomic_DNA"/>
</dbReference>
<feature type="compositionally biased region" description="Low complexity" evidence="1">
    <location>
        <begin position="50"/>
        <end position="75"/>
    </location>
</feature>
<accession>A0A9P6CN99</accession>
<protein>
    <recommendedName>
        <fullName evidence="5">Transmembrane protein</fullName>
    </recommendedName>
</protein>
<comment type="caution">
    <text evidence="3">The sequence shown here is derived from an EMBL/GenBank/DDBJ whole genome shotgun (WGS) entry which is preliminary data.</text>
</comment>
<evidence type="ECO:0000313" key="3">
    <source>
        <dbReference type="EMBL" id="KAF9473271.1"/>
    </source>
</evidence>
<evidence type="ECO:0000256" key="1">
    <source>
        <dbReference type="SAM" id="MobiDB-lite"/>
    </source>
</evidence>
<evidence type="ECO:0000313" key="4">
    <source>
        <dbReference type="Proteomes" id="UP000807469"/>
    </source>
</evidence>
<name>A0A9P6CN99_9AGAR</name>
<keyword evidence="2" id="KW-0472">Membrane</keyword>
<keyword evidence="4" id="KW-1185">Reference proteome</keyword>
<feature type="transmembrane region" description="Helical" evidence="2">
    <location>
        <begin position="83"/>
        <end position="103"/>
    </location>
</feature>
<dbReference type="Proteomes" id="UP000807469">
    <property type="component" value="Unassembled WGS sequence"/>
</dbReference>
<keyword evidence="2" id="KW-0812">Transmembrane</keyword>
<organism evidence="3 4">
    <name type="scientific">Pholiota conissans</name>
    <dbReference type="NCBI Taxonomy" id="109636"/>
    <lineage>
        <taxon>Eukaryota</taxon>
        <taxon>Fungi</taxon>
        <taxon>Dikarya</taxon>
        <taxon>Basidiomycota</taxon>
        <taxon>Agaricomycotina</taxon>
        <taxon>Agaricomycetes</taxon>
        <taxon>Agaricomycetidae</taxon>
        <taxon>Agaricales</taxon>
        <taxon>Agaricineae</taxon>
        <taxon>Strophariaceae</taxon>
        <taxon>Pholiota</taxon>
    </lineage>
</organism>
<evidence type="ECO:0000256" key="2">
    <source>
        <dbReference type="SAM" id="Phobius"/>
    </source>
</evidence>
<feature type="region of interest" description="Disordered" evidence="1">
    <location>
        <begin position="45"/>
        <end position="75"/>
    </location>
</feature>
<evidence type="ECO:0008006" key="5">
    <source>
        <dbReference type="Google" id="ProtNLM"/>
    </source>
</evidence>